<feature type="chain" id="PRO_5023883862" evidence="1">
    <location>
        <begin position="24"/>
        <end position="254"/>
    </location>
</feature>
<dbReference type="RefSeq" id="WP_172967495.1">
    <property type="nucleotide sequence ID" value="NZ_BKZP01000026.1"/>
</dbReference>
<dbReference type="InterPro" id="IPR028994">
    <property type="entry name" value="Integrin_alpha_N"/>
</dbReference>
<evidence type="ECO:0000256" key="1">
    <source>
        <dbReference type="SAM" id="SignalP"/>
    </source>
</evidence>
<gene>
    <name evidence="2" type="ORF">BpJC7_15630</name>
</gene>
<reference evidence="2 3" key="1">
    <citation type="submission" date="2019-09" db="EMBL/GenBank/DDBJ databases">
        <title>Draft genome sequence of Bacillus sp. JC-7.</title>
        <authorList>
            <person name="Tanaka N."/>
            <person name="Shiwa Y."/>
            <person name="Fujita N."/>
            <person name="Tanasupawat S."/>
        </authorList>
    </citation>
    <scope>NUCLEOTIDE SEQUENCE [LARGE SCALE GENOMIC DNA]</scope>
    <source>
        <strain evidence="2 3">JC-7</strain>
    </source>
</reference>
<keyword evidence="3" id="KW-1185">Reference proteome</keyword>
<organism evidence="2 3">
    <name type="scientific">Weizmannia acidilactici</name>
    <dbReference type="NCBI Taxonomy" id="2607726"/>
    <lineage>
        <taxon>Bacteria</taxon>
        <taxon>Bacillati</taxon>
        <taxon>Bacillota</taxon>
        <taxon>Bacilli</taxon>
        <taxon>Bacillales</taxon>
        <taxon>Bacillaceae</taxon>
        <taxon>Heyndrickxia</taxon>
    </lineage>
</organism>
<dbReference type="AlphaFoldDB" id="A0A5J4JIB0"/>
<accession>A0A5J4JIB0</accession>
<evidence type="ECO:0000313" key="2">
    <source>
        <dbReference type="EMBL" id="GER70260.1"/>
    </source>
</evidence>
<protein>
    <submittedName>
        <fullName evidence="2">Uncharacterized protein</fullName>
    </submittedName>
</protein>
<sequence>MKREYMLGILAFLFMSVSTVAIADAGDKAKISKVTIHQYDEDVTGDGKKDLIVLEGIPFETGSLYMKKIWAQITVSEGKKFRIPYEPGYEPEMQFADLNHDGVKDMLGSSNSGGSGGIIQYRLDTLKGGILKNLPMPTGLKLTGKFENALSASLKIENTNETYLIDLRKRKKDYIRLGIYQKDGTLNEPLELMIDPVAVFKQVKIKGKKGYGLTGYQQVSGAYHADKLGNVISTWYLKNGKWELVKAKWQVSQK</sequence>
<dbReference type="SUPFAM" id="SSF69318">
    <property type="entry name" value="Integrin alpha N-terminal domain"/>
    <property type="match status" value="1"/>
</dbReference>
<keyword evidence="1" id="KW-0732">Signal</keyword>
<dbReference type="Proteomes" id="UP000391919">
    <property type="component" value="Unassembled WGS sequence"/>
</dbReference>
<proteinExistence type="predicted"/>
<feature type="signal peptide" evidence="1">
    <location>
        <begin position="1"/>
        <end position="23"/>
    </location>
</feature>
<comment type="caution">
    <text evidence="2">The sequence shown here is derived from an EMBL/GenBank/DDBJ whole genome shotgun (WGS) entry which is preliminary data.</text>
</comment>
<dbReference type="EMBL" id="BKZQ01000017">
    <property type="protein sequence ID" value="GER70260.1"/>
    <property type="molecule type" value="Genomic_DNA"/>
</dbReference>
<name>A0A5J4JIB0_9BACI</name>
<evidence type="ECO:0000313" key="3">
    <source>
        <dbReference type="Proteomes" id="UP000391919"/>
    </source>
</evidence>